<dbReference type="AlphaFoldDB" id="A0A3Q9EVR5"/>
<keyword evidence="3" id="KW-1185">Reference proteome</keyword>
<dbReference type="RefSeq" id="WP_126394308.1">
    <property type="nucleotide sequence ID" value="NZ_CP034539.1"/>
</dbReference>
<organism evidence="2 3">
    <name type="scientific">Streptomyces cyaneochromogenes</name>
    <dbReference type="NCBI Taxonomy" id="2496836"/>
    <lineage>
        <taxon>Bacteria</taxon>
        <taxon>Bacillati</taxon>
        <taxon>Actinomycetota</taxon>
        <taxon>Actinomycetes</taxon>
        <taxon>Kitasatosporales</taxon>
        <taxon>Streptomycetaceae</taxon>
        <taxon>Streptomyces</taxon>
    </lineage>
</organism>
<feature type="signal peptide" evidence="1">
    <location>
        <begin position="1"/>
        <end position="28"/>
    </location>
</feature>
<keyword evidence="1" id="KW-0732">Signal</keyword>
<dbReference type="EMBL" id="CP034539">
    <property type="protein sequence ID" value="AZQ36824.1"/>
    <property type="molecule type" value="Genomic_DNA"/>
</dbReference>
<evidence type="ECO:0008006" key="4">
    <source>
        <dbReference type="Google" id="ProtNLM"/>
    </source>
</evidence>
<proteinExistence type="predicted"/>
<dbReference type="OrthoDB" id="4331468at2"/>
<gene>
    <name evidence="2" type="ORF">EJ357_28035</name>
</gene>
<sequence length="149" mass="16442">MSIRKRHIGAACVGASLLGLAFAPSAQAYPIKLYDYTWQSHINNGSEGFQSRRWEDSEYSEVLFGKCVGGSSVTVQMRMDVNNAPDKGYDKKTFTACYKPDWSQGEWYNLPNTSDNSSEYYFQLTDIGGASSVDVTTVAVDTTACDDIC</sequence>
<accession>A0A3Q9EVR5</accession>
<evidence type="ECO:0000313" key="3">
    <source>
        <dbReference type="Proteomes" id="UP000280298"/>
    </source>
</evidence>
<evidence type="ECO:0000256" key="1">
    <source>
        <dbReference type="SAM" id="SignalP"/>
    </source>
</evidence>
<reference evidence="2 3" key="1">
    <citation type="journal article" date="2019" name="Int. J. Syst. Evol. Microbiol.">
        <title>Streptomyces cyaneochromogenes sp. nov., a blue pigment-producing actinomycete from manganese-contaminated soil.</title>
        <authorList>
            <person name="Tang X."/>
            <person name="Zhao J."/>
            <person name="Li K."/>
            <person name="Chen Z."/>
            <person name="Sun Y."/>
            <person name="Gao J."/>
        </authorList>
    </citation>
    <scope>NUCLEOTIDE SEQUENCE [LARGE SCALE GENOMIC DNA]</scope>
    <source>
        <strain evidence="2 3">MK-45</strain>
    </source>
</reference>
<dbReference type="Proteomes" id="UP000280298">
    <property type="component" value="Chromosome"/>
</dbReference>
<dbReference type="KEGG" id="scya:EJ357_28035"/>
<feature type="chain" id="PRO_5018694046" description="Secreted protein" evidence="1">
    <location>
        <begin position="29"/>
        <end position="149"/>
    </location>
</feature>
<name>A0A3Q9EVR5_9ACTN</name>
<protein>
    <recommendedName>
        <fullName evidence="4">Secreted protein</fullName>
    </recommendedName>
</protein>
<evidence type="ECO:0000313" key="2">
    <source>
        <dbReference type="EMBL" id="AZQ36824.1"/>
    </source>
</evidence>